<sequence length="345" mass="36875">MEEFVFCRDSETGLQAIVAIHDTTLGPALGGTRMKVYATEKEALLDVASLARAMTYKAAMAGLDLGGGKAVIIGDPEKEKTESLLRAYGRFVERLGGRYITSVDSGINQYDIDCIRRETKYAVGGSAVGGRGGCPSPATAYGVLEGIRACATQVYGSPELKGKVVAVQGVGNVGRALCQYLADEGAKLIISDVNKALGQEIMNRFGARWVEPDEVHKVTCDIFSPCALGNVVTEETLPEFDCRIIAGAANNVLADNSLADRLHESEILYAPDYVINAGGLIYVANENTSCTSPEIMAVVGRIGERLAQVLARANREDSSPLWVADKMAEERVQSVKGLLSLRSSF</sequence>
<evidence type="ECO:0000256" key="2">
    <source>
        <dbReference type="ARBA" id="ARBA00023002"/>
    </source>
</evidence>
<keyword evidence="2 6" id="KW-0560">Oxidoreductase</keyword>
<dbReference type="Gene3D" id="3.40.50.10860">
    <property type="entry name" value="Leucine Dehydrogenase, chain A, domain 1"/>
    <property type="match status" value="1"/>
</dbReference>
<keyword evidence="9" id="KW-1185">Reference proteome</keyword>
<evidence type="ECO:0000256" key="1">
    <source>
        <dbReference type="ARBA" id="ARBA00006382"/>
    </source>
</evidence>
<name>C0GJX5_DETAL</name>
<dbReference type="PRINTS" id="PR00082">
    <property type="entry name" value="GLFDHDRGNASE"/>
</dbReference>
<dbReference type="SUPFAM" id="SSF51735">
    <property type="entry name" value="NAD(P)-binding Rossmann-fold domains"/>
    <property type="match status" value="1"/>
</dbReference>
<keyword evidence="5" id="KW-0547">Nucleotide-binding</keyword>
<dbReference type="Proteomes" id="UP000006443">
    <property type="component" value="Unassembled WGS sequence"/>
</dbReference>
<dbReference type="InterPro" id="IPR006096">
    <property type="entry name" value="Glu/Leu/Phe/Val/Trp_DH_C"/>
</dbReference>
<evidence type="ECO:0000256" key="3">
    <source>
        <dbReference type="ARBA" id="ARBA00023027"/>
    </source>
</evidence>
<keyword evidence="3 5" id="KW-0520">NAD</keyword>
<dbReference type="PANTHER" id="PTHR42722:SF1">
    <property type="entry name" value="VALINE DEHYDROGENASE"/>
    <property type="match status" value="1"/>
</dbReference>
<evidence type="ECO:0000313" key="8">
    <source>
        <dbReference type="EMBL" id="EEG76344.1"/>
    </source>
</evidence>
<dbReference type="EMBL" id="ACJM01000019">
    <property type="protein sequence ID" value="EEG76344.1"/>
    <property type="molecule type" value="Genomic_DNA"/>
</dbReference>
<dbReference type="GO" id="GO:0000166">
    <property type="term" value="F:nucleotide binding"/>
    <property type="evidence" value="ECO:0007669"/>
    <property type="project" value="UniProtKB-KW"/>
</dbReference>
<evidence type="ECO:0000256" key="4">
    <source>
        <dbReference type="PIRSR" id="PIRSR000188-1"/>
    </source>
</evidence>
<dbReference type="GO" id="GO:0006520">
    <property type="term" value="P:amino acid metabolic process"/>
    <property type="evidence" value="ECO:0007669"/>
    <property type="project" value="InterPro"/>
</dbReference>
<organism evidence="8 9">
    <name type="scientific">Dethiobacter alkaliphilus AHT 1</name>
    <dbReference type="NCBI Taxonomy" id="555088"/>
    <lineage>
        <taxon>Bacteria</taxon>
        <taxon>Bacillati</taxon>
        <taxon>Bacillota</taxon>
        <taxon>Dethiobacteria</taxon>
        <taxon>Dethiobacterales</taxon>
        <taxon>Dethiobacteraceae</taxon>
        <taxon>Dethiobacter</taxon>
    </lineage>
</organism>
<dbReference type="InterPro" id="IPR006095">
    <property type="entry name" value="Glu/Leu/Phe/Val/Trp_DH"/>
</dbReference>
<dbReference type="PIRSF" id="PIRSF000188">
    <property type="entry name" value="Phe_leu_dh"/>
    <property type="match status" value="1"/>
</dbReference>
<accession>C0GJX5</accession>
<protein>
    <submittedName>
        <fullName evidence="8">Glu/Leu/Phe/Val dehydrogenase dimerisation region</fullName>
    </submittedName>
</protein>
<dbReference type="CDD" id="cd01075">
    <property type="entry name" value="NAD_bind_Leu_Phe_Val_DH"/>
    <property type="match status" value="1"/>
</dbReference>
<reference evidence="8 9" key="1">
    <citation type="submission" date="2009-02" db="EMBL/GenBank/DDBJ databases">
        <title>Sequencing of the draft genome and assembly of Dethiobacter alkaliphilus AHT 1.</title>
        <authorList>
            <consortium name="US DOE Joint Genome Institute (JGI-PGF)"/>
            <person name="Lucas S."/>
            <person name="Copeland A."/>
            <person name="Lapidus A."/>
            <person name="Glavina del Rio T."/>
            <person name="Dalin E."/>
            <person name="Tice H."/>
            <person name="Bruce D."/>
            <person name="Goodwin L."/>
            <person name="Pitluck S."/>
            <person name="Larimer F."/>
            <person name="Land M.L."/>
            <person name="Hauser L."/>
            <person name="Muyzer G."/>
        </authorList>
    </citation>
    <scope>NUCLEOTIDE SEQUENCE [LARGE SCALE GENOMIC DNA]</scope>
    <source>
        <strain evidence="8 9">AHT 1</strain>
    </source>
</reference>
<dbReference type="STRING" id="555088.DealDRAFT_2784"/>
<evidence type="ECO:0000256" key="6">
    <source>
        <dbReference type="RuleBase" id="RU004417"/>
    </source>
</evidence>
<evidence type="ECO:0000259" key="7">
    <source>
        <dbReference type="SMART" id="SM00839"/>
    </source>
</evidence>
<dbReference type="Pfam" id="PF00208">
    <property type="entry name" value="ELFV_dehydrog"/>
    <property type="match status" value="2"/>
</dbReference>
<dbReference type="InterPro" id="IPR006097">
    <property type="entry name" value="Glu/Leu/Phe/Val/Trp_DH_dimer"/>
</dbReference>
<evidence type="ECO:0000256" key="5">
    <source>
        <dbReference type="PIRSR" id="PIRSR000188-2"/>
    </source>
</evidence>
<comment type="caution">
    <text evidence="8">The sequence shown here is derived from an EMBL/GenBank/DDBJ whole genome shotgun (WGS) entry which is preliminary data.</text>
</comment>
<comment type="similarity">
    <text evidence="1 6">Belongs to the Glu/Leu/Phe/Val dehydrogenases family.</text>
</comment>
<dbReference type="SMART" id="SM00839">
    <property type="entry name" value="ELFV_dehydrog"/>
    <property type="match status" value="1"/>
</dbReference>
<feature type="binding site" evidence="5">
    <location>
        <begin position="169"/>
        <end position="174"/>
    </location>
    <ligand>
        <name>NAD(+)</name>
        <dbReference type="ChEBI" id="CHEBI:57540"/>
    </ligand>
</feature>
<dbReference type="Pfam" id="PF02812">
    <property type="entry name" value="ELFV_dehydrog_N"/>
    <property type="match status" value="1"/>
</dbReference>
<dbReference type="InterPro" id="IPR033524">
    <property type="entry name" value="Glu/Leu/Phe/Val_DH_AS"/>
</dbReference>
<dbReference type="GO" id="GO:0016639">
    <property type="term" value="F:oxidoreductase activity, acting on the CH-NH2 group of donors, NAD or NADP as acceptor"/>
    <property type="evidence" value="ECO:0007669"/>
    <property type="project" value="InterPro"/>
</dbReference>
<feature type="domain" description="Glutamate/phenylalanine/leucine/valine/L-tryptophan dehydrogenase C-terminal" evidence="7">
    <location>
        <begin position="133"/>
        <end position="337"/>
    </location>
</feature>
<evidence type="ECO:0000313" key="9">
    <source>
        <dbReference type="Proteomes" id="UP000006443"/>
    </source>
</evidence>
<gene>
    <name evidence="8" type="ORF">DealDRAFT_2784</name>
</gene>
<proteinExistence type="inferred from homology"/>
<dbReference type="InterPro" id="IPR046346">
    <property type="entry name" value="Aminoacid_DH-like_N_sf"/>
</dbReference>
<dbReference type="FunFam" id="3.40.50.10860:FF:000010">
    <property type="entry name" value="Leucine dehydrogenase"/>
    <property type="match status" value="1"/>
</dbReference>
<dbReference type="PROSITE" id="PS00074">
    <property type="entry name" value="GLFV_DEHYDROGENASE"/>
    <property type="match status" value="1"/>
</dbReference>
<dbReference type="SUPFAM" id="SSF53223">
    <property type="entry name" value="Aminoacid dehydrogenase-like, N-terminal domain"/>
    <property type="match status" value="1"/>
</dbReference>
<dbReference type="InterPro" id="IPR036291">
    <property type="entry name" value="NAD(P)-bd_dom_sf"/>
</dbReference>
<dbReference type="InterPro" id="IPR016211">
    <property type="entry name" value="Glu/Phe/Leu/Val/Trp_DH_bac/arc"/>
</dbReference>
<dbReference type="eggNOG" id="COG0334">
    <property type="taxonomic scope" value="Bacteria"/>
</dbReference>
<feature type="active site" description="Proton donor/acceptor" evidence="4">
    <location>
        <position position="69"/>
    </location>
</feature>
<dbReference type="AlphaFoldDB" id="C0GJX5"/>
<dbReference type="PANTHER" id="PTHR42722">
    <property type="entry name" value="LEUCINE DEHYDROGENASE"/>
    <property type="match status" value="1"/>
</dbReference>
<dbReference type="Gene3D" id="3.40.50.720">
    <property type="entry name" value="NAD(P)-binding Rossmann-like Domain"/>
    <property type="match status" value="1"/>
</dbReference>